<dbReference type="AlphaFoldDB" id="A0AA35RY33"/>
<dbReference type="Pfam" id="PF01425">
    <property type="entry name" value="Amidase"/>
    <property type="match status" value="2"/>
</dbReference>
<dbReference type="Proteomes" id="UP001174909">
    <property type="component" value="Unassembled WGS sequence"/>
</dbReference>
<dbReference type="PANTHER" id="PTHR11895">
    <property type="entry name" value="TRANSAMIDASE"/>
    <property type="match status" value="1"/>
</dbReference>
<evidence type="ECO:0000313" key="3">
    <source>
        <dbReference type="Proteomes" id="UP001174909"/>
    </source>
</evidence>
<feature type="domain" description="Amidase" evidence="1">
    <location>
        <begin position="166"/>
        <end position="238"/>
    </location>
</feature>
<reference evidence="2" key="1">
    <citation type="submission" date="2023-03" db="EMBL/GenBank/DDBJ databases">
        <authorList>
            <person name="Steffen K."/>
            <person name="Cardenas P."/>
        </authorList>
    </citation>
    <scope>NUCLEOTIDE SEQUENCE</scope>
</reference>
<accession>A0AA35RY33</accession>
<dbReference type="InterPro" id="IPR036928">
    <property type="entry name" value="AS_sf"/>
</dbReference>
<proteinExistence type="predicted"/>
<protein>
    <submittedName>
        <fullName evidence="2">Glutamyl-tRNA(Gln) amidotransferase subunit A</fullName>
    </submittedName>
</protein>
<sequence>MSNTELHFKPITEQAAMLRGGELSPVELTAAYLDRIADLNGELGAYITVMGEQAMSQAQQAESEMQAGEDKGALHGIPVAIKDIIYTEGTLTSGGSKVLADFIPDEDSTIVRRLDAAGAVLLGKLNLSEFAIGGTIDHPFGTPRNPWNTATLRAGLAVARDSNGWRVTRQGVLPMCWSMDTVGPMTRTVADCALMLNAIAGRDALDSTSSDAPVPDYSATLDGGVSGLRIGLPTEMFEYEGSLRMCAIR</sequence>
<dbReference type="Gene3D" id="3.90.1300.10">
    <property type="entry name" value="Amidase signature (AS) domain"/>
    <property type="match status" value="2"/>
</dbReference>
<dbReference type="GO" id="GO:0003824">
    <property type="term" value="F:catalytic activity"/>
    <property type="evidence" value="ECO:0007669"/>
    <property type="project" value="InterPro"/>
</dbReference>
<dbReference type="PANTHER" id="PTHR11895:SF7">
    <property type="entry name" value="GLUTAMYL-TRNA(GLN) AMIDOTRANSFERASE SUBUNIT A, MITOCHONDRIAL"/>
    <property type="match status" value="1"/>
</dbReference>
<evidence type="ECO:0000259" key="1">
    <source>
        <dbReference type="Pfam" id="PF01425"/>
    </source>
</evidence>
<dbReference type="EMBL" id="CASHTH010001778">
    <property type="protein sequence ID" value="CAI8019829.1"/>
    <property type="molecule type" value="Genomic_DNA"/>
</dbReference>
<organism evidence="2 3">
    <name type="scientific">Geodia barretti</name>
    <name type="common">Barrett's horny sponge</name>
    <dbReference type="NCBI Taxonomy" id="519541"/>
    <lineage>
        <taxon>Eukaryota</taxon>
        <taxon>Metazoa</taxon>
        <taxon>Porifera</taxon>
        <taxon>Demospongiae</taxon>
        <taxon>Heteroscleromorpha</taxon>
        <taxon>Tetractinellida</taxon>
        <taxon>Astrophorina</taxon>
        <taxon>Geodiidae</taxon>
        <taxon>Geodia</taxon>
    </lineage>
</organism>
<dbReference type="InterPro" id="IPR023631">
    <property type="entry name" value="Amidase_dom"/>
</dbReference>
<name>A0AA35RY33_GEOBA</name>
<feature type="domain" description="Amidase" evidence="1">
    <location>
        <begin position="27"/>
        <end position="150"/>
    </location>
</feature>
<dbReference type="InterPro" id="IPR000120">
    <property type="entry name" value="Amidase"/>
</dbReference>
<evidence type="ECO:0000313" key="2">
    <source>
        <dbReference type="EMBL" id="CAI8019829.1"/>
    </source>
</evidence>
<comment type="caution">
    <text evidence="2">The sequence shown here is derived from an EMBL/GenBank/DDBJ whole genome shotgun (WGS) entry which is preliminary data.</text>
</comment>
<gene>
    <name evidence="2" type="ORF">GBAR_LOCUS11880</name>
</gene>
<keyword evidence="3" id="KW-1185">Reference proteome</keyword>
<dbReference type="SUPFAM" id="SSF75304">
    <property type="entry name" value="Amidase signature (AS) enzymes"/>
    <property type="match status" value="1"/>
</dbReference>